<dbReference type="InterPro" id="IPR008407">
    <property type="entry name" value="Brnchd-chn_aa_trnsp_AzlD"/>
</dbReference>
<dbReference type="AlphaFoldDB" id="A0A4S2BHD2"/>
<dbReference type="Proteomes" id="UP001158076">
    <property type="component" value="Unassembled WGS sequence"/>
</dbReference>
<sequence length="102" mass="10359">MNLDATGAGALIVVLVMALVTLATRWGGVFVMAFVPIGDRVRQFITAMSGSVLVAIVAPMALQGDAGARLALLATAATMLVLKKPLPAIAAGIAVAALVRQF</sequence>
<evidence type="ECO:0000313" key="3">
    <source>
        <dbReference type="Proteomes" id="UP001158076"/>
    </source>
</evidence>
<feature type="transmembrane region" description="Helical" evidence="1">
    <location>
        <begin position="44"/>
        <end position="64"/>
    </location>
</feature>
<evidence type="ECO:0000256" key="1">
    <source>
        <dbReference type="SAM" id="Phobius"/>
    </source>
</evidence>
<comment type="caution">
    <text evidence="2">The sequence shown here is derived from an EMBL/GenBank/DDBJ whole genome shotgun (WGS) entry which is preliminary data.</text>
</comment>
<organism evidence="2 3">
    <name type="scientific">Stutzerimonas stutzeri</name>
    <name type="common">Pseudomonas stutzeri</name>
    <dbReference type="NCBI Taxonomy" id="316"/>
    <lineage>
        <taxon>Bacteria</taxon>
        <taxon>Pseudomonadati</taxon>
        <taxon>Pseudomonadota</taxon>
        <taxon>Gammaproteobacteria</taxon>
        <taxon>Pseudomonadales</taxon>
        <taxon>Pseudomonadaceae</taxon>
        <taxon>Stutzerimonas</taxon>
    </lineage>
</organism>
<dbReference type="RefSeq" id="WP_019405492.1">
    <property type="nucleotide sequence ID" value="NZ_BCAJ01000063.1"/>
</dbReference>
<keyword evidence="1" id="KW-0472">Membrane</keyword>
<protein>
    <submittedName>
        <fullName evidence="2">AzlD domain-containing protein</fullName>
    </submittedName>
</protein>
<evidence type="ECO:0000313" key="2">
    <source>
        <dbReference type="EMBL" id="MDH0147358.1"/>
    </source>
</evidence>
<accession>A0A4S2BHD2</accession>
<proteinExistence type="predicted"/>
<dbReference type="Pfam" id="PF05437">
    <property type="entry name" value="AzlD"/>
    <property type="match status" value="1"/>
</dbReference>
<name>A0A4S2BHD2_STUST</name>
<reference evidence="2" key="1">
    <citation type="submission" date="2022-09" db="EMBL/GenBank/DDBJ databases">
        <title>Intensive care unit water sources are persistently colonized with multi-drug resistant bacteria and are the site of extensive horizontal gene transfer of antibiotic resistance genes.</title>
        <authorList>
            <person name="Diorio-Toth L."/>
        </authorList>
    </citation>
    <scope>NUCLEOTIDE SEQUENCE</scope>
    <source>
        <strain evidence="2">GD04147</strain>
    </source>
</reference>
<gene>
    <name evidence="2" type="ORF">N7335_13255</name>
</gene>
<dbReference type="EMBL" id="JAODZE010000015">
    <property type="protein sequence ID" value="MDH0147358.1"/>
    <property type="molecule type" value="Genomic_DNA"/>
</dbReference>
<keyword evidence="1" id="KW-1133">Transmembrane helix</keyword>
<keyword evidence="1" id="KW-0812">Transmembrane</keyword>
<feature type="transmembrane region" description="Helical" evidence="1">
    <location>
        <begin position="70"/>
        <end position="99"/>
    </location>
</feature>
<feature type="transmembrane region" description="Helical" evidence="1">
    <location>
        <begin position="12"/>
        <end position="37"/>
    </location>
</feature>